<keyword evidence="2" id="KW-1185">Reference proteome</keyword>
<dbReference type="InterPro" id="IPR036875">
    <property type="entry name" value="Znf_CCHC_sf"/>
</dbReference>
<dbReference type="EnsemblMetazoa" id="XM_016802245.2">
    <property type="protein sequence ID" value="XP_016657734.1"/>
    <property type="gene ID" value="LOC107882983"/>
</dbReference>
<dbReference type="GO" id="GO:0008270">
    <property type="term" value="F:zinc ion binding"/>
    <property type="evidence" value="ECO:0007669"/>
    <property type="project" value="InterPro"/>
</dbReference>
<dbReference type="Gene3D" id="4.10.60.10">
    <property type="entry name" value="Zinc finger, CCHC-type"/>
    <property type="match status" value="1"/>
</dbReference>
<reference evidence="1" key="2">
    <citation type="submission" date="2022-06" db="UniProtKB">
        <authorList>
            <consortium name="EnsemblMetazoa"/>
        </authorList>
    </citation>
    <scope>IDENTIFICATION</scope>
</reference>
<evidence type="ECO:0000313" key="1">
    <source>
        <dbReference type="EnsemblMetazoa" id="XP_016657734.1"/>
    </source>
</evidence>
<evidence type="ECO:0008006" key="3">
    <source>
        <dbReference type="Google" id="ProtNLM"/>
    </source>
</evidence>
<dbReference type="RefSeq" id="XP_016657734.1">
    <property type="nucleotide sequence ID" value="XM_016802245.1"/>
</dbReference>
<evidence type="ECO:0000313" key="2">
    <source>
        <dbReference type="Proteomes" id="UP000007819"/>
    </source>
</evidence>
<dbReference type="OrthoDB" id="6618550at2759"/>
<name>A0A8R2H489_ACYPI</name>
<dbReference type="KEGG" id="api:107882983"/>
<dbReference type="GO" id="GO:0003676">
    <property type="term" value="F:nucleic acid binding"/>
    <property type="evidence" value="ECO:0007669"/>
    <property type="project" value="InterPro"/>
</dbReference>
<organism evidence="1 2">
    <name type="scientific">Acyrthosiphon pisum</name>
    <name type="common">Pea aphid</name>
    <dbReference type="NCBI Taxonomy" id="7029"/>
    <lineage>
        <taxon>Eukaryota</taxon>
        <taxon>Metazoa</taxon>
        <taxon>Ecdysozoa</taxon>
        <taxon>Arthropoda</taxon>
        <taxon>Hexapoda</taxon>
        <taxon>Insecta</taxon>
        <taxon>Pterygota</taxon>
        <taxon>Neoptera</taxon>
        <taxon>Paraneoptera</taxon>
        <taxon>Hemiptera</taxon>
        <taxon>Sternorrhyncha</taxon>
        <taxon>Aphidomorpha</taxon>
        <taxon>Aphidoidea</taxon>
        <taxon>Aphididae</taxon>
        <taxon>Macrosiphini</taxon>
        <taxon>Acyrthosiphon</taxon>
    </lineage>
</organism>
<sequence length="245" mass="27566">MIFDVNPSIRSPVQCNRCLRYGHTQKFCRSDPRCGHCGGSKHTITECPTVHATDPLCLFCKLPHVATDRSCQEWSVQKDIKRIMAIENLSYKDALDFKKNKYCTSAFKYSDIVNSQLPNSNNLNTDIPLNEENFPILNESHHFFNSKKNKRKPLNISNNNRVVLPVVTSYSPPNGSYLNNISNQHNPIVNNLNDLSWVHTLSIKLSETLINSPSLSSPFSPSSLQSLIESSLTSLLAIPNVKHLS</sequence>
<dbReference type="Proteomes" id="UP000007819">
    <property type="component" value="Chromosome A2"/>
</dbReference>
<dbReference type="SUPFAM" id="SSF57756">
    <property type="entry name" value="Retrovirus zinc finger-like domains"/>
    <property type="match status" value="1"/>
</dbReference>
<dbReference type="AlphaFoldDB" id="A0A8R2H489"/>
<proteinExistence type="predicted"/>
<dbReference type="GeneID" id="107882983"/>
<accession>A0A8R2H489</accession>
<reference evidence="2" key="1">
    <citation type="submission" date="2010-06" db="EMBL/GenBank/DDBJ databases">
        <authorList>
            <person name="Jiang H."/>
            <person name="Abraham K."/>
            <person name="Ali S."/>
            <person name="Alsbrooks S.L."/>
            <person name="Anim B.N."/>
            <person name="Anosike U.S."/>
            <person name="Attaway T."/>
            <person name="Bandaranaike D.P."/>
            <person name="Battles P.K."/>
            <person name="Bell S.N."/>
            <person name="Bell A.V."/>
            <person name="Beltran B."/>
            <person name="Bickham C."/>
            <person name="Bustamante Y."/>
            <person name="Caleb T."/>
            <person name="Canada A."/>
            <person name="Cardenas V."/>
            <person name="Carter K."/>
            <person name="Chacko J."/>
            <person name="Chandrabose M.N."/>
            <person name="Chavez D."/>
            <person name="Chavez A."/>
            <person name="Chen L."/>
            <person name="Chu H.-S."/>
            <person name="Claassen K.J."/>
            <person name="Cockrell R."/>
            <person name="Collins M."/>
            <person name="Cooper J.A."/>
            <person name="Cree A."/>
            <person name="Curry S.M."/>
            <person name="Da Y."/>
            <person name="Dao M.D."/>
            <person name="Das B."/>
            <person name="Davila M.-L."/>
            <person name="Davy-Carroll L."/>
            <person name="Denson S."/>
            <person name="Dinh H."/>
            <person name="Ebong V.E."/>
            <person name="Edwards J.R."/>
            <person name="Egan A."/>
            <person name="El-Daye J."/>
            <person name="Escobedo L."/>
            <person name="Fernandez S."/>
            <person name="Fernando P.R."/>
            <person name="Flagg N."/>
            <person name="Forbes L.D."/>
            <person name="Fowler R.G."/>
            <person name="Fu Q."/>
            <person name="Gabisi R.A."/>
            <person name="Ganer J."/>
            <person name="Garbino Pronczuk A."/>
            <person name="Garcia R.M."/>
            <person name="Garner T."/>
            <person name="Garrett T.E."/>
            <person name="Gonzalez D.A."/>
            <person name="Hamid H."/>
            <person name="Hawkins E.S."/>
            <person name="Hirani K."/>
            <person name="Hogues M.E."/>
            <person name="Hollins B."/>
            <person name="Hsiao C.-H."/>
            <person name="Jabil R."/>
            <person name="James M.L."/>
            <person name="Jhangiani S.N."/>
            <person name="Johnson B."/>
            <person name="Johnson Q."/>
            <person name="Joshi V."/>
            <person name="Kalu J.B."/>
            <person name="Kam C."/>
            <person name="Kashfia A."/>
            <person name="Keebler J."/>
            <person name="Kisamo H."/>
            <person name="Kovar C.L."/>
            <person name="Lago L.A."/>
            <person name="Lai C.-Y."/>
            <person name="Laidlaw J."/>
            <person name="Lara F."/>
            <person name="Le T.-K."/>
            <person name="Lee S.L."/>
            <person name="Legall F.H."/>
            <person name="Lemon S.J."/>
            <person name="Lewis L.R."/>
            <person name="Li B."/>
            <person name="Liu Y."/>
            <person name="Liu Y.-S."/>
            <person name="Lopez J."/>
            <person name="Lozado R.J."/>
            <person name="Lu J."/>
            <person name="Madu R.C."/>
            <person name="Maheshwari M."/>
            <person name="Maheshwari R."/>
            <person name="Malloy K."/>
            <person name="Martinez E."/>
            <person name="Mathew T."/>
            <person name="Mercado I.C."/>
            <person name="Mercado C."/>
            <person name="Meyer B."/>
            <person name="Montgomery K."/>
            <person name="Morgan M.B."/>
            <person name="Munidasa M."/>
            <person name="Nazareth L.V."/>
            <person name="Nelson J."/>
            <person name="Ng B.M."/>
            <person name="Nguyen N.B."/>
            <person name="Nguyen P.Q."/>
            <person name="Nguyen T."/>
            <person name="Obregon M."/>
            <person name="Okwuonu G.O."/>
            <person name="Onwere C.G."/>
            <person name="Orozco G."/>
            <person name="Parra A."/>
            <person name="Patel S."/>
            <person name="Patil S."/>
            <person name="Perez A."/>
            <person name="Perez Y."/>
            <person name="Pham C."/>
            <person name="Primus E.L."/>
            <person name="Pu L.-L."/>
            <person name="Puazo M."/>
            <person name="Qin X."/>
            <person name="Quiroz J.B."/>
            <person name="Reese J."/>
            <person name="Richards S."/>
            <person name="Rives C.M."/>
            <person name="Robberts R."/>
            <person name="Ruiz S.J."/>
            <person name="Ruiz M.J."/>
            <person name="Santibanez J."/>
            <person name="Schneider B.W."/>
            <person name="Sisson I."/>
            <person name="Smith M."/>
            <person name="Sodergren E."/>
            <person name="Song X.-Z."/>
            <person name="Song B.B."/>
            <person name="Summersgill H."/>
            <person name="Thelus R."/>
            <person name="Thornton R.D."/>
            <person name="Trejos Z.Y."/>
            <person name="Usmani K."/>
            <person name="Vattathil S."/>
            <person name="Villasana D."/>
            <person name="Walker D.L."/>
            <person name="Wang S."/>
            <person name="Wang K."/>
            <person name="White C.S."/>
            <person name="Williams A.C."/>
            <person name="Williamson J."/>
            <person name="Wilson K."/>
            <person name="Woghiren I.O."/>
            <person name="Woodworth J.R."/>
            <person name="Worley K.C."/>
            <person name="Wright R.A."/>
            <person name="Wu W."/>
            <person name="Young L."/>
            <person name="Zhang L."/>
            <person name="Zhang J."/>
            <person name="Zhu Y."/>
            <person name="Muzny D.M."/>
            <person name="Weinstock G."/>
            <person name="Gibbs R.A."/>
        </authorList>
    </citation>
    <scope>NUCLEOTIDE SEQUENCE [LARGE SCALE GENOMIC DNA]</scope>
    <source>
        <strain evidence="2">LSR1</strain>
    </source>
</reference>
<protein>
    <recommendedName>
        <fullName evidence="3">Nucleic-acid-binding protein</fullName>
    </recommendedName>
</protein>